<evidence type="ECO:0000313" key="1">
    <source>
        <dbReference type="EMBL" id="MDZ5493967.1"/>
    </source>
</evidence>
<organism evidence="1 2">
    <name type="scientific">Micromonospora sicca</name>
    <dbReference type="NCBI Taxonomy" id="2202420"/>
    <lineage>
        <taxon>Bacteria</taxon>
        <taxon>Bacillati</taxon>
        <taxon>Actinomycetota</taxon>
        <taxon>Actinomycetes</taxon>
        <taxon>Micromonosporales</taxon>
        <taxon>Micromonosporaceae</taxon>
        <taxon>Micromonospora</taxon>
    </lineage>
</organism>
<protein>
    <submittedName>
        <fullName evidence="1">Uncharacterized protein</fullName>
    </submittedName>
</protein>
<sequence>MPHRLWFRLEDVLPLAEHALACPTHRLTRAQVAAGERNGPALTLTRTGHRGVLRSNGVPAWRTGDGDEQAAVSTSWCAAAASSRQEAEENLYLPLGRANLGQRRLIDVLRAARDLHRPWLAVAPDTWPGTTLDATHVQLLDRREDIAPPGVRWRPVMVTSRQVADRSYPALVADGYTANAGGLICRFDPATARLLAAETTGPWRLGTMPGEYPLLRFDGDTAVLLEERDTGEETLLDVDECCYPDRDGYYSIGAYRWSWHADTTASMPVRARLRLHLSALAARTRGIAARRPPWQSTPRPAEPSF</sequence>
<gene>
    <name evidence="1" type="ORF">U2F25_31680</name>
</gene>
<dbReference type="Proteomes" id="UP001290101">
    <property type="component" value="Unassembled WGS sequence"/>
</dbReference>
<evidence type="ECO:0000313" key="2">
    <source>
        <dbReference type="Proteomes" id="UP001290101"/>
    </source>
</evidence>
<accession>A0ABU5JN65</accession>
<proteinExistence type="predicted"/>
<name>A0ABU5JN65_9ACTN</name>
<dbReference type="RefSeq" id="WP_322443486.1">
    <property type="nucleotide sequence ID" value="NZ_JAXOTQ010000057.1"/>
</dbReference>
<reference evidence="1 2" key="1">
    <citation type="submission" date="2023-12" db="EMBL/GenBank/DDBJ databases">
        <title>Micromonospora sp. nov., isolated from Atacama Desert.</title>
        <authorList>
            <person name="Carro L."/>
            <person name="Golinska P."/>
            <person name="Klenk H.-P."/>
            <person name="Goodfellow M."/>
        </authorList>
    </citation>
    <scope>NUCLEOTIDE SEQUENCE [LARGE SCALE GENOMIC DNA]</scope>
    <source>
        <strain evidence="1 2">4G53</strain>
    </source>
</reference>
<dbReference type="EMBL" id="JAXOTQ010000057">
    <property type="protein sequence ID" value="MDZ5493967.1"/>
    <property type="molecule type" value="Genomic_DNA"/>
</dbReference>
<comment type="caution">
    <text evidence="1">The sequence shown here is derived from an EMBL/GenBank/DDBJ whole genome shotgun (WGS) entry which is preliminary data.</text>
</comment>
<keyword evidence="2" id="KW-1185">Reference proteome</keyword>